<evidence type="ECO:0000313" key="2">
    <source>
        <dbReference type="EMBL" id="MCF0062033.1"/>
    </source>
</evidence>
<keyword evidence="3" id="KW-1185">Reference proteome</keyword>
<name>A0A9X1PJI3_9BACT</name>
<dbReference type="Gene3D" id="3.40.50.1010">
    <property type="entry name" value="5'-nuclease"/>
    <property type="match status" value="1"/>
</dbReference>
<organism evidence="2 3">
    <name type="scientific">Dyadobacter chenwenxiniae</name>
    <dbReference type="NCBI Taxonomy" id="2906456"/>
    <lineage>
        <taxon>Bacteria</taxon>
        <taxon>Pseudomonadati</taxon>
        <taxon>Bacteroidota</taxon>
        <taxon>Cytophagia</taxon>
        <taxon>Cytophagales</taxon>
        <taxon>Spirosomataceae</taxon>
        <taxon>Dyadobacter</taxon>
    </lineage>
</organism>
<dbReference type="EMBL" id="JAJTTC010000001">
    <property type="protein sequence ID" value="MCF0062033.1"/>
    <property type="molecule type" value="Genomic_DNA"/>
</dbReference>
<dbReference type="InterPro" id="IPR029060">
    <property type="entry name" value="PIN-like_dom_sf"/>
</dbReference>
<dbReference type="Proteomes" id="UP001139000">
    <property type="component" value="Unassembled WGS sequence"/>
</dbReference>
<evidence type="ECO:0000259" key="1">
    <source>
        <dbReference type="Pfam" id="PF01850"/>
    </source>
</evidence>
<gene>
    <name evidence="2" type="ORF">LXM26_11060</name>
</gene>
<dbReference type="AlphaFoldDB" id="A0A9X1PJI3"/>
<dbReference type="RefSeq" id="WP_234655246.1">
    <property type="nucleotide sequence ID" value="NZ_CP094997.1"/>
</dbReference>
<feature type="domain" description="PIN" evidence="1">
    <location>
        <begin position="3"/>
        <end position="118"/>
    </location>
</feature>
<sequence>MNILLDTHALIWFLEGDANLSENALEAIENKDNKKYVSIASLWEIAIKISLGKLSLQNSLDLFLEELVESDIHILPISIKHILLLSEFDFFHKDPFDRLIIAQGITEHFVIISKDSNFLLYSVELHW</sequence>
<accession>A0A9X1PJI3</accession>
<protein>
    <submittedName>
        <fullName evidence="2">Type II toxin-antitoxin system VapC family toxin</fullName>
    </submittedName>
</protein>
<reference evidence="2" key="1">
    <citation type="submission" date="2021-12" db="EMBL/GenBank/DDBJ databases">
        <title>Novel species in genus Dyadobacter.</title>
        <authorList>
            <person name="Ma C."/>
        </authorList>
    </citation>
    <scope>NUCLEOTIDE SEQUENCE</scope>
    <source>
        <strain evidence="2">LJ419</strain>
    </source>
</reference>
<dbReference type="InterPro" id="IPR041705">
    <property type="entry name" value="PIN_Sll0205"/>
</dbReference>
<evidence type="ECO:0000313" key="3">
    <source>
        <dbReference type="Proteomes" id="UP001139000"/>
    </source>
</evidence>
<dbReference type="CDD" id="cd09872">
    <property type="entry name" value="PIN_Sll0205-like"/>
    <property type="match status" value="1"/>
</dbReference>
<dbReference type="InterPro" id="IPR002716">
    <property type="entry name" value="PIN_dom"/>
</dbReference>
<dbReference type="Pfam" id="PF01850">
    <property type="entry name" value="PIN"/>
    <property type="match status" value="1"/>
</dbReference>
<dbReference type="SUPFAM" id="SSF88723">
    <property type="entry name" value="PIN domain-like"/>
    <property type="match status" value="1"/>
</dbReference>
<dbReference type="PANTHER" id="PTHR36173:SF2">
    <property type="entry name" value="RIBONUCLEASE VAPC16"/>
    <property type="match status" value="1"/>
</dbReference>
<proteinExistence type="predicted"/>
<dbReference type="PANTHER" id="PTHR36173">
    <property type="entry name" value="RIBONUCLEASE VAPC16-RELATED"/>
    <property type="match status" value="1"/>
</dbReference>
<comment type="caution">
    <text evidence="2">The sequence shown here is derived from an EMBL/GenBank/DDBJ whole genome shotgun (WGS) entry which is preliminary data.</text>
</comment>
<dbReference type="InterPro" id="IPR052919">
    <property type="entry name" value="TA_system_RNase"/>
</dbReference>